<accession>A0A3G9JHH7</accession>
<dbReference type="PANTHER" id="PTHR47961">
    <property type="entry name" value="DNA POLYMERASE THETA, PUTATIVE (AFU_ORTHOLOGUE AFUA_1G05260)-RELATED"/>
    <property type="match status" value="1"/>
</dbReference>
<organism evidence="1 2">
    <name type="scientific">Paenibacillus baekrokdamisoli</name>
    <dbReference type="NCBI Taxonomy" id="1712516"/>
    <lineage>
        <taxon>Bacteria</taxon>
        <taxon>Bacillati</taxon>
        <taxon>Bacillota</taxon>
        <taxon>Bacilli</taxon>
        <taxon>Bacillales</taxon>
        <taxon>Paenibacillaceae</taxon>
        <taxon>Paenibacillus</taxon>
    </lineage>
</organism>
<keyword evidence="1" id="KW-0547">Nucleotide-binding</keyword>
<dbReference type="PANTHER" id="PTHR47961:SF6">
    <property type="entry name" value="DNA-DIRECTED DNA POLYMERASE"/>
    <property type="match status" value="1"/>
</dbReference>
<reference evidence="1 2" key="1">
    <citation type="submission" date="2018-11" db="EMBL/GenBank/DDBJ databases">
        <title>Complete genome sequence of Paenibacillus baekrokdamisoli strain KCTC 33723.</title>
        <authorList>
            <person name="Kang S.W."/>
            <person name="Lee K.C."/>
            <person name="Kim K.K."/>
            <person name="Kim J.S."/>
            <person name="Kim D.S."/>
            <person name="Ko S.H."/>
            <person name="Yang S.H."/>
            <person name="Lee J.S."/>
        </authorList>
    </citation>
    <scope>NUCLEOTIDE SEQUENCE [LARGE SCALE GENOMIC DNA]</scope>
    <source>
        <strain evidence="1 2">KCTC 33723</strain>
    </source>
</reference>
<gene>
    <name evidence="1" type="ORF">Back11_38390</name>
</gene>
<dbReference type="GO" id="GO:0003676">
    <property type="term" value="F:nucleic acid binding"/>
    <property type="evidence" value="ECO:0007669"/>
    <property type="project" value="InterPro"/>
</dbReference>
<dbReference type="Proteomes" id="UP000275368">
    <property type="component" value="Chromosome"/>
</dbReference>
<dbReference type="SMART" id="SM00490">
    <property type="entry name" value="HELICc"/>
    <property type="match status" value="1"/>
</dbReference>
<dbReference type="InterPro" id="IPR014001">
    <property type="entry name" value="Helicase_ATP-bd"/>
</dbReference>
<dbReference type="GO" id="GO:0004386">
    <property type="term" value="F:helicase activity"/>
    <property type="evidence" value="ECO:0007669"/>
    <property type="project" value="UniProtKB-KW"/>
</dbReference>
<proteinExistence type="predicted"/>
<dbReference type="PROSITE" id="PS51194">
    <property type="entry name" value="HELICASE_CTER"/>
    <property type="match status" value="1"/>
</dbReference>
<dbReference type="Gene3D" id="3.40.50.300">
    <property type="entry name" value="P-loop containing nucleotide triphosphate hydrolases"/>
    <property type="match status" value="2"/>
</dbReference>
<dbReference type="SMART" id="SM00487">
    <property type="entry name" value="DEXDc"/>
    <property type="match status" value="1"/>
</dbReference>
<protein>
    <submittedName>
        <fullName evidence="1">DEAD/DEAH box helicase</fullName>
    </submittedName>
</protein>
<dbReference type="InterPro" id="IPR050474">
    <property type="entry name" value="Hel308_SKI2-like"/>
</dbReference>
<evidence type="ECO:0000313" key="2">
    <source>
        <dbReference type="Proteomes" id="UP000275368"/>
    </source>
</evidence>
<dbReference type="Pfam" id="PF00270">
    <property type="entry name" value="DEAD"/>
    <property type="match status" value="1"/>
</dbReference>
<keyword evidence="1" id="KW-0067">ATP-binding</keyword>
<name>A0A3G9JHH7_9BACL</name>
<dbReference type="OrthoDB" id="9815222at2"/>
<dbReference type="KEGG" id="pbk:Back11_38390"/>
<dbReference type="InterPro" id="IPR027417">
    <property type="entry name" value="P-loop_NTPase"/>
</dbReference>
<keyword evidence="1" id="KW-0378">Hydrolase</keyword>
<dbReference type="PROSITE" id="PS51192">
    <property type="entry name" value="HELICASE_ATP_BIND_1"/>
    <property type="match status" value="1"/>
</dbReference>
<dbReference type="GO" id="GO:0005524">
    <property type="term" value="F:ATP binding"/>
    <property type="evidence" value="ECO:0007669"/>
    <property type="project" value="InterPro"/>
</dbReference>
<dbReference type="AlphaFoldDB" id="A0A3G9JHH7"/>
<dbReference type="SUPFAM" id="SSF52540">
    <property type="entry name" value="P-loop containing nucleoside triphosphate hydrolases"/>
    <property type="match status" value="1"/>
</dbReference>
<keyword evidence="1" id="KW-0347">Helicase</keyword>
<dbReference type="RefSeq" id="WP_125660694.1">
    <property type="nucleotide sequence ID" value="NZ_AP019308.1"/>
</dbReference>
<sequence>MNRINELITEIVIEERFTSLYSKIKNIEIYESFKVLNQHPQLINQDDERYLVEVAAMLSMSELDENKKTALTITTILPKYSLSYGVLSSCLLILNRLTNFPSIPLVLDKSNIESEKLEYKEHLSYFSSIEALVNETLFTVDFMEQPTILTRFQKKVMSLVTYSLASSISAPTSAGKSYVLIRYLLDILYKNQGSTVIYIVPTRALIRQVMDDVFKIAAQSNIKNINISCSSDIQNVIDKPYLSNVLVLTQERLYQLCASNDAQKLKVKILIVDEAQEIQHGDRGVLLEEAIKFTLKVWSETKILFASPLVSNPEILLETFGYDRENADFDESTVVRQNLIKAVKIKKNIFLKEIVDGAEKSLGSVGFTSTGKGVSRARVLCDYVTNLWNEQTSIVYSSEPIESAKTARFLFESEKFKSEDIDELNEFADFIEEHIHPRYELSNFIRSGIAFHFSKLPAIVKSGVEDLMKAGLIKVVCCTSTLLEGLNLPAKNVFIYKPTRGDSPLKGIDFWNLAGRAGRMGKDLSGNIICIEPESWDENPINSPRTQKIQPALEKRLKEESDKVNDFVKDREQGSGRDDYNEQIVSLVVRNRLELGETLVNSKYMTDENMKFLADIDYTIDEIISDYIAPVEILKQNPGILPDRINSLWRYFKKVSNWNTLLPYFPFESGSFNRLNYIFTLINEHILLGRYSEAQIRRLTVIGHKWMAGNPLSELIAHGLQPDEKPSKITSHVKKLMDTLETEIRFTFVKYTQLYTQLLKCHLEELGKTESYVKIYPISSFLEYGACSMPPLTFMSIGLSRAASISLSREFGKRPDITREDCVSWLARLDLDKTRLAAFLKREVFNVQKGLK</sequence>
<dbReference type="EMBL" id="AP019308">
    <property type="protein sequence ID" value="BBH22494.1"/>
    <property type="molecule type" value="Genomic_DNA"/>
</dbReference>
<keyword evidence="2" id="KW-1185">Reference proteome</keyword>
<dbReference type="InterPro" id="IPR011545">
    <property type="entry name" value="DEAD/DEAH_box_helicase_dom"/>
</dbReference>
<evidence type="ECO:0000313" key="1">
    <source>
        <dbReference type="EMBL" id="BBH22494.1"/>
    </source>
</evidence>
<dbReference type="InterPro" id="IPR001650">
    <property type="entry name" value="Helicase_C-like"/>
</dbReference>